<dbReference type="SUPFAM" id="SSF57959">
    <property type="entry name" value="Leucine zipper domain"/>
    <property type="match status" value="1"/>
</dbReference>
<dbReference type="InterPro" id="IPR050936">
    <property type="entry name" value="AP-1-like"/>
</dbReference>
<reference evidence="6 7" key="1">
    <citation type="submission" date="2024-04" db="EMBL/GenBank/DDBJ databases">
        <title>Phyllosticta paracitricarpa is synonymous to the EU quarantine fungus P. citricarpa based on phylogenomic analyses.</title>
        <authorList>
            <consortium name="Lawrence Berkeley National Laboratory"/>
            <person name="Van Ingen-Buijs V.A."/>
            <person name="Van Westerhoven A.C."/>
            <person name="Haridas S."/>
            <person name="Skiadas P."/>
            <person name="Martin F."/>
            <person name="Groenewald J.Z."/>
            <person name="Crous P.W."/>
            <person name="Seidl M.F."/>
        </authorList>
    </citation>
    <scope>NUCLEOTIDE SEQUENCE [LARGE SCALE GENOMIC DNA]</scope>
    <source>
        <strain evidence="6 7">CBS 122670</strain>
    </source>
</reference>
<dbReference type="Gene3D" id="1.20.5.170">
    <property type="match status" value="1"/>
</dbReference>
<dbReference type="PANTHER" id="PTHR40621">
    <property type="entry name" value="TRANSCRIPTION FACTOR KAPC-RELATED"/>
    <property type="match status" value="1"/>
</dbReference>
<evidence type="ECO:0000256" key="4">
    <source>
        <dbReference type="SAM" id="MobiDB-lite"/>
    </source>
</evidence>
<name>A0ABR1M4S0_9PEZI</name>
<evidence type="ECO:0000256" key="3">
    <source>
        <dbReference type="ARBA" id="ARBA00023242"/>
    </source>
</evidence>
<dbReference type="EMBL" id="JBBPDW010000025">
    <property type="protein sequence ID" value="KAK7541347.1"/>
    <property type="molecule type" value="Genomic_DNA"/>
</dbReference>
<feature type="compositionally biased region" description="Pro residues" evidence="4">
    <location>
        <begin position="118"/>
        <end position="132"/>
    </location>
</feature>
<feature type="region of interest" description="Disordered" evidence="4">
    <location>
        <begin position="65"/>
        <end position="179"/>
    </location>
</feature>
<comment type="subcellular location">
    <subcellularLocation>
        <location evidence="2">Cytoplasm</location>
    </subcellularLocation>
    <subcellularLocation>
        <location evidence="1">Nucleus</location>
    </subcellularLocation>
</comment>
<sequence>MDYSYFSAPPQQQYYMGLPPTPSYDGIEHKINPHDNNQHHHFDQFSLHQHQHQHQQAHYFHNLHSGSPPNHRHAAVAGPTTLHPSASVDSAINLDLDSAQPPRVPPFQQQQHSQQSFPPAPAAAPPAAPVAVPPADAAGFAIVPPHSPSRTRSGSSDNDDSESASGGGHTVIKRPSLSSIATGTAATPTNALSATAAANLTPAQSRRKAQNRAAQRAFRERKERHVRELEAKLSALESSTHSLQSDNERLKLLLQRAKTENEILRATSGNARGVGGDPLPSPTEDDGVTVITGKVEPDHHKLRDTSGLGPGATILSRIPIAGAASAGNHLSASATWDLIQAHPAVRQGAVDVANVCERLRGAARCNGQGPVFEEDFVWRAIEESARAGSADELI</sequence>
<dbReference type="Gene3D" id="1.10.238.100">
    <property type="entry name" value="YAP1 redox domain. Chain B"/>
    <property type="match status" value="1"/>
</dbReference>
<evidence type="ECO:0000256" key="1">
    <source>
        <dbReference type="ARBA" id="ARBA00004123"/>
    </source>
</evidence>
<protein>
    <recommendedName>
        <fullName evidence="5">BZIP domain-containing protein</fullName>
    </recommendedName>
</protein>
<feature type="domain" description="BZIP" evidence="5">
    <location>
        <begin position="201"/>
        <end position="264"/>
    </location>
</feature>
<dbReference type="Pfam" id="PF00170">
    <property type="entry name" value="bZIP_1"/>
    <property type="match status" value="1"/>
</dbReference>
<dbReference type="Pfam" id="PF08601">
    <property type="entry name" value="PAP1"/>
    <property type="match status" value="1"/>
</dbReference>
<dbReference type="PROSITE" id="PS00036">
    <property type="entry name" value="BZIP_BASIC"/>
    <property type="match status" value="1"/>
</dbReference>
<comment type="caution">
    <text evidence="6">The sequence shown here is derived from an EMBL/GenBank/DDBJ whole genome shotgun (WGS) entry which is preliminary data.</text>
</comment>
<dbReference type="SUPFAM" id="SSF111430">
    <property type="entry name" value="YAP1 redox domain"/>
    <property type="match status" value="1"/>
</dbReference>
<evidence type="ECO:0000313" key="6">
    <source>
        <dbReference type="EMBL" id="KAK7541347.1"/>
    </source>
</evidence>
<dbReference type="CDD" id="cd14688">
    <property type="entry name" value="bZIP_YAP"/>
    <property type="match status" value="1"/>
</dbReference>
<evidence type="ECO:0000256" key="2">
    <source>
        <dbReference type="ARBA" id="ARBA00004496"/>
    </source>
</evidence>
<keyword evidence="7" id="KW-1185">Reference proteome</keyword>
<evidence type="ECO:0000313" key="7">
    <source>
        <dbReference type="Proteomes" id="UP001365128"/>
    </source>
</evidence>
<dbReference type="Proteomes" id="UP001365128">
    <property type="component" value="Unassembled WGS sequence"/>
</dbReference>
<feature type="region of interest" description="Disordered" evidence="4">
    <location>
        <begin position="199"/>
        <end position="223"/>
    </location>
</feature>
<gene>
    <name evidence="6" type="ORF">IWX46DRAFT_185968</name>
</gene>
<accession>A0ABR1M4S0</accession>
<dbReference type="PROSITE" id="PS50217">
    <property type="entry name" value="BZIP"/>
    <property type="match status" value="1"/>
</dbReference>
<keyword evidence="3" id="KW-0539">Nucleus</keyword>
<dbReference type="InterPro" id="IPR013910">
    <property type="entry name" value="TF_PAP1"/>
</dbReference>
<dbReference type="InterPro" id="IPR004827">
    <property type="entry name" value="bZIP"/>
</dbReference>
<dbReference type="PANTHER" id="PTHR40621:SF8">
    <property type="entry name" value="AP-1-LIKE TRANSCRIPTION FACTOR YAP3"/>
    <property type="match status" value="1"/>
</dbReference>
<proteinExistence type="predicted"/>
<dbReference type="InterPro" id="IPR046347">
    <property type="entry name" value="bZIP_sf"/>
</dbReference>
<feature type="compositionally biased region" description="Low complexity" evidence="4">
    <location>
        <begin position="106"/>
        <end position="117"/>
    </location>
</feature>
<dbReference type="InterPro" id="IPR023167">
    <property type="entry name" value="Yap1_redox_dom_sf"/>
</dbReference>
<dbReference type="SMART" id="SM00338">
    <property type="entry name" value="BRLZ"/>
    <property type="match status" value="1"/>
</dbReference>
<organism evidence="6 7">
    <name type="scientific">Phyllosticta citricarpa</name>
    <dbReference type="NCBI Taxonomy" id="55181"/>
    <lineage>
        <taxon>Eukaryota</taxon>
        <taxon>Fungi</taxon>
        <taxon>Dikarya</taxon>
        <taxon>Ascomycota</taxon>
        <taxon>Pezizomycotina</taxon>
        <taxon>Dothideomycetes</taxon>
        <taxon>Dothideomycetes incertae sedis</taxon>
        <taxon>Botryosphaeriales</taxon>
        <taxon>Phyllostictaceae</taxon>
        <taxon>Phyllosticta</taxon>
    </lineage>
</organism>
<evidence type="ECO:0000259" key="5">
    <source>
        <dbReference type="PROSITE" id="PS50217"/>
    </source>
</evidence>